<dbReference type="Pfam" id="PF01633">
    <property type="entry name" value="Choline_kinase"/>
    <property type="match status" value="1"/>
</dbReference>
<comment type="caution">
    <text evidence="3">The sequence shown here is derived from an EMBL/GenBank/DDBJ whole genome shotgun (WGS) entry which is preliminary data.</text>
</comment>
<accession>A0A0V0QDH9</accession>
<dbReference type="SUPFAM" id="SSF56112">
    <property type="entry name" value="Protein kinase-like (PK-like)"/>
    <property type="match status" value="1"/>
</dbReference>
<dbReference type="GO" id="GO:0006646">
    <property type="term" value="P:phosphatidylethanolamine biosynthetic process"/>
    <property type="evidence" value="ECO:0007669"/>
    <property type="project" value="TreeGrafter"/>
</dbReference>
<dbReference type="AlphaFoldDB" id="A0A0V0QDH9"/>
<gene>
    <name evidence="3" type="ORF">PPERSA_10750</name>
</gene>
<comment type="similarity">
    <text evidence="1">Belongs to the choline/ethanolamine kinase family.</text>
</comment>
<feature type="compositionally biased region" description="Polar residues" evidence="2">
    <location>
        <begin position="285"/>
        <end position="302"/>
    </location>
</feature>
<dbReference type="GO" id="GO:0004305">
    <property type="term" value="F:ethanolamine kinase activity"/>
    <property type="evidence" value="ECO:0007669"/>
    <property type="project" value="TreeGrafter"/>
</dbReference>
<dbReference type="GO" id="GO:0005737">
    <property type="term" value="C:cytoplasm"/>
    <property type="evidence" value="ECO:0007669"/>
    <property type="project" value="TreeGrafter"/>
</dbReference>
<dbReference type="OrthoDB" id="3649325at2759"/>
<dbReference type="InParanoid" id="A0A0V0QDH9"/>
<keyword evidence="4" id="KW-1185">Reference proteome</keyword>
<organism evidence="3 4">
    <name type="scientific">Pseudocohnilembus persalinus</name>
    <name type="common">Ciliate</name>
    <dbReference type="NCBI Taxonomy" id="266149"/>
    <lineage>
        <taxon>Eukaryota</taxon>
        <taxon>Sar</taxon>
        <taxon>Alveolata</taxon>
        <taxon>Ciliophora</taxon>
        <taxon>Intramacronucleata</taxon>
        <taxon>Oligohymenophorea</taxon>
        <taxon>Scuticociliatia</taxon>
        <taxon>Philasterida</taxon>
        <taxon>Pseudocohnilembidae</taxon>
        <taxon>Pseudocohnilembus</taxon>
    </lineage>
</organism>
<dbReference type="InterPro" id="IPR011009">
    <property type="entry name" value="Kinase-like_dom_sf"/>
</dbReference>
<feature type="region of interest" description="Disordered" evidence="2">
    <location>
        <begin position="285"/>
        <end position="322"/>
    </location>
</feature>
<feature type="region of interest" description="Disordered" evidence="2">
    <location>
        <begin position="240"/>
        <end position="269"/>
    </location>
</feature>
<feature type="compositionally biased region" description="Low complexity" evidence="2">
    <location>
        <begin position="244"/>
        <end position="269"/>
    </location>
</feature>
<dbReference type="EMBL" id="LDAU01000194">
    <property type="protein sequence ID" value="KRX00251.1"/>
    <property type="molecule type" value="Genomic_DNA"/>
</dbReference>
<keyword evidence="3" id="KW-0418">Kinase</keyword>
<dbReference type="PANTHER" id="PTHR22603:SF93">
    <property type="entry name" value="RE24176P"/>
    <property type="match status" value="1"/>
</dbReference>
<dbReference type="Gene3D" id="3.90.1200.10">
    <property type="match status" value="1"/>
</dbReference>
<dbReference type="GO" id="GO:0004103">
    <property type="term" value="F:choline kinase activity"/>
    <property type="evidence" value="ECO:0007669"/>
    <property type="project" value="TreeGrafter"/>
</dbReference>
<name>A0A0V0QDH9_PSEPJ</name>
<dbReference type="Proteomes" id="UP000054937">
    <property type="component" value="Unassembled WGS sequence"/>
</dbReference>
<evidence type="ECO:0000313" key="3">
    <source>
        <dbReference type="EMBL" id="KRX00251.1"/>
    </source>
</evidence>
<evidence type="ECO:0000313" key="4">
    <source>
        <dbReference type="Proteomes" id="UP000054937"/>
    </source>
</evidence>
<dbReference type="PANTHER" id="PTHR22603">
    <property type="entry name" value="CHOLINE/ETHANOALAMINE KINASE"/>
    <property type="match status" value="1"/>
</dbReference>
<protein>
    <submittedName>
        <fullName evidence="3">Protein kinase-like domain</fullName>
    </submittedName>
</protein>
<evidence type="ECO:0000256" key="1">
    <source>
        <dbReference type="ARBA" id="ARBA00038211"/>
    </source>
</evidence>
<feature type="compositionally biased region" description="Low complexity" evidence="2">
    <location>
        <begin position="311"/>
        <end position="322"/>
    </location>
</feature>
<sequence length="526" mass="62769">MSKQLNQLVDQKFLLKIIQNSFQNNQISIQEVEKLGGLSNYNFKLLLQQSKDNDQILQLVYKKYTNYFNILIDRQIEKLVASNIQKYLYSNINVIYLDENQRIQQFIDKQNIPVLQITGQISIFMQIAEQIAKFHSFTSQVFTQQKQELQKIQQINEKYENHTQNRCKLNIEKLFQPIVLSQLENATKNSKIVNNAQKKEIFQIINTLKDANFQDLILNKIPSKTSQKLVYAHNDLNSTNFLYNQKPNSQNNQKQNQNQKQNNFFSSSSSHSSFSSSSFFSLNNRKTASDQTDSENISQNSAENREKSENQQDNQNNQEYQQNQEKLKKFENEIQIIDYEFVGLNYRFYEFGNFFNEITWDYEYPEKPYFTIDPSKYPSEKAQKFFFAYYLINYDQKCENSESFSNQFFVLNEEKLSDIKQKLQSFILENEEKIDNYDQFYQELYQIIIEAVFDNPNQQVQQQLKLNFEKEITDLIYESSIGQMYSQLFWLEIGILSLAFPDLDFDFYLYIQQRHTQLQKQIQIFQ</sequence>
<keyword evidence="3" id="KW-0808">Transferase</keyword>
<proteinExistence type="inferred from homology"/>
<evidence type="ECO:0000256" key="2">
    <source>
        <dbReference type="SAM" id="MobiDB-lite"/>
    </source>
</evidence>
<reference evidence="3 4" key="1">
    <citation type="journal article" date="2015" name="Sci. Rep.">
        <title>Genome of the facultative scuticociliatosis pathogen Pseudocohnilembus persalinus provides insight into its virulence through horizontal gene transfer.</title>
        <authorList>
            <person name="Xiong J."/>
            <person name="Wang G."/>
            <person name="Cheng J."/>
            <person name="Tian M."/>
            <person name="Pan X."/>
            <person name="Warren A."/>
            <person name="Jiang C."/>
            <person name="Yuan D."/>
            <person name="Miao W."/>
        </authorList>
    </citation>
    <scope>NUCLEOTIDE SEQUENCE [LARGE SCALE GENOMIC DNA]</scope>
    <source>
        <strain evidence="3">36N120E</strain>
    </source>
</reference>